<feature type="region of interest" description="Disordered" evidence="1">
    <location>
        <begin position="1"/>
        <end position="61"/>
    </location>
</feature>
<evidence type="ECO:0000259" key="2">
    <source>
        <dbReference type="Pfam" id="PF15533"/>
    </source>
</evidence>
<gene>
    <name evidence="3" type="ORF">GA0116948_12521</name>
</gene>
<protein>
    <submittedName>
        <fullName evidence="3">Toxin 33</fullName>
    </submittedName>
</protein>
<evidence type="ECO:0000256" key="1">
    <source>
        <dbReference type="SAM" id="MobiDB-lite"/>
    </source>
</evidence>
<dbReference type="STRING" id="1335309.GA0116948_12521"/>
<sequence length="158" mass="16513">MLDDGFNDKGPHYIAGDAGGDDEGKKKKPETGGDATEDPTRNPSQDKKLTPGEIEKLKEKGVWDHHDKDFGSRFDLYKDRKGNVYEKPKGGLGPGDPIGINLNNLFSTPPAGGLSPAGKIGTGVVVGVAIYEVIKWGAAILLVPETFGGSLGAAAATP</sequence>
<feature type="domain" description="Bacterial toxin 33" evidence="2">
    <location>
        <begin position="42"/>
        <end position="103"/>
    </location>
</feature>
<dbReference type="Pfam" id="PF15533">
    <property type="entry name" value="Ntox33"/>
    <property type="match status" value="1"/>
</dbReference>
<evidence type="ECO:0000313" key="4">
    <source>
        <dbReference type="Proteomes" id="UP000242818"/>
    </source>
</evidence>
<dbReference type="OrthoDB" id="6225685at2"/>
<evidence type="ECO:0000313" key="3">
    <source>
        <dbReference type="EMBL" id="SCC63925.1"/>
    </source>
</evidence>
<feature type="compositionally biased region" description="Basic and acidic residues" evidence="1">
    <location>
        <begin position="22"/>
        <end position="31"/>
    </location>
</feature>
<dbReference type="AlphaFoldDB" id="A0A1C4G7W5"/>
<name>A0A1C4G7W5_9BACT</name>
<feature type="compositionally biased region" description="Basic and acidic residues" evidence="1">
    <location>
        <begin position="38"/>
        <end position="61"/>
    </location>
</feature>
<dbReference type="EMBL" id="FMAR01000025">
    <property type="protein sequence ID" value="SCC63925.1"/>
    <property type="molecule type" value="Genomic_DNA"/>
</dbReference>
<dbReference type="Proteomes" id="UP000242818">
    <property type="component" value="Unassembled WGS sequence"/>
</dbReference>
<dbReference type="RefSeq" id="WP_089715648.1">
    <property type="nucleotide sequence ID" value="NZ_FMAR01000025.1"/>
</dbReference>
<keyword evidence="4" id="KW-1185">Reference proteome</keyword>
<dbReference type="InterPro" id="IPR029110">
    <property type="entry name" value="Ntox33"/>
</dbReference>
<organism evidence="3 4">
    <name type="scientific">Chitinophaga costaii</name>
    <dbReference type="NCBI Taxonomy" id="1335309"/>
    <lineage>
        <taxon>Bacteria</taxon>
        <taxon>Pseudomonadati</taxon>
        <taxon>Bacteroidota</taxon>
        <taxon>Chitinophagia</taxon>
        <taxon>Chitinophagales</taxon>
        <taxon>Chitinophagaceae</taxon>
        <taxon>Chitinophaga</taxon>
    </lineage>
</organism>
<accession>A0A1C4G7W5</accession>
<proteinExistence type="predicted"/>
<feature type="compositionally biased region" description="Basic and acidic residues" evidence="1">
    <location>
        <begin position="1"/>
        <end position="11"/>
    </location>
</feature>
<reference evidence="3 4" key="1">
    <citation type="submission" date="2016-08" db="EMBL/GenBank/DDBJ databases">
        <authorList>
            <person name="Seilhamer J.J."/>
        </authorList>
    </citation>
    <scope>NUCLEOTIDE SEQUENCE [LARGE SCALE GENOMIC DNA]</scope>
    <source>
        <strain evidence="3 4">A37T2</strain>
    </source>
</reference>